<evidence type="ECO:0000256" key="7">
    <source>
        <dbReference type="SAM" id="Phobius"/>
    </source>
</evidence>
<name>A0A414B0L0_9FIRM</name>
<sequence>MAEFITIMVYCVLGTALMLFGTFVVDLVIPCEFPAEIKKGNVAVGSVMAGISVGIGIIIRAAVMSPAGTAVHESLLTGIASTIYYYVVGLVFCVLGYLALNLINRKYDLNKEISGGNPAAGIMVAGMFIGLSIIISGVIM</sequence>
<comment type="caution">
    <text evidence="9">The sequence shown here is derived from an EMBL/GenBank/DDBJ whole genome shotgun (WGS) entry which is preliminary data.</text>
</comment>
<keyword evidence="3" id="KW-1003">Cell membrane</keyword>
<evidence type="ECO:0000313" key="8">
    <source>
        <dbReference type="EMBL" id="RGV78985.1"/>
    </source>
</evidence>
<dbReference type="Proteomes" id="UP000283975">
    <property type="component" value="Unassembled WGS sequence"/>
</dbReference>
<keyword evidence="6 7" id="KW-0472">Membrane</keyword>
<evidence type="ECO:0000256" key="1">
    <source>
        <dbReference type="ARBA" id="ARBA00004651"/>
    </source>
</evidence>
<comment type="similarity">
    <text evidence="2">Belongs to the UPF0719 family.</text>
</comment>
<dbReference type="GO" id="GO:0005886">
    <property type="term" value="C:plasma membrane"/>
    <property type="evidence" value="ECO:0007669"/>
    <property type="project" value="UniProtKB-SubCell"/>
</dbReference>
<gene>
    <name evidence="9" type="ORF">DW839_03025</name>
    <name evidence="8" type="ORF">DWW02_04475</name>
</gene>
<feature type="transmembrane region" description="Helical" evidence="7">
    <location>
        <begin position="83"/>
        <end position="103"/>
    </location>
</feature>
<dbReference type="Proteomes" id="UP000284543">
    <property type="component" value="Unassembled WGS sequence"/>
</dbReference>
<dbReference type="EMBL" id="QRZM01000001">
    <property type="protein sequence ID" value="RGV78985.1"/>
    <property type="molecule type" value="Genomic_DNA"/>
</dbReference>
<evidence type="ECO:0000313" key="11">
    <source>
        <dbReference type="Proteomes" id="UP000284543"/>
    </source>
</evidence>
<evidence type="ECO:0000256" key="5">
    <source>
        <dbReference type="ARBA" id="ARBA00022989"/>
    </source>
</evidence>
<keyword evidence="4 7" id="KW-0812">Transmembrane</keyword>
<feature type="transmembrane region" description="Helical" evidence="7">
    <location>
        <begin position="41"/>
        <end position="63"/>
    </location>
</feature>
<evidence type="ECO:0000256" key="4">
    <source>
        <dbReference type="ARBA" id="ARBA00022692"/>
    </source>
</evidence>
<evidence type="ECO:0000256" key="2">
    <source>
        <dbReference type="ARBA" id="ARBA00005779"/>
    </source>
</evidence>
<dbReference type="EMBL" id="QSHZ01000002">
    <property type="protein sequence ID" value="RHC58496.1"/>
    <property type="molecule type" value="Genomic_DNA"/>
</dbReference>
<feature type="transmembrane region" description="Helical" evidence="7">
    <location>
        <begin position="115"/>
        <end position="139"/>
    </location>
</feature>
<dbReference type="PANTHER" id="PTHR40043:SF1">
    <property type="entry name" value="UPF0719 INNER MEMBRANE PROTEIN YJFL"/>
    <property type="match status" value="1"/>
</dbReference>
<dbReference type="PANTHER" id="PTHR40043">
    <property type="entry name" value="UPF0719 INNER MEMBRANE PROTEIN YJFL"/>
    <property type="match status" value="1"/>
</dbReference>
<evidence type="ECO:0000313" key="9">
    <source>
        <dbReference type="EMBL" id="RHC58496.1"/>
    </source>
</evidence>
<dbReference type="RefSeq" id="WP_002571803.1">
    <property type="nucleotide sequence ID" value="NZ_CAUFHZ010000091.1"/>
</dbReference>
<proteinExistence type="inferred from homology"/>
<dbReference type="Pfam" id="PF03994">
    <property type="entry name" value="DUF350"/>
    <property type="match status" value="1"/>
</dbReference>
<evidence type="ECO:0000256" key="6">
    <source>
        <dbReference type="ARBA" id="ARBA00023136"/>
    </source>
</evidence>
<dbReference type="InterPro" id="IPR007140">
    <property type="entry name" value="DUF350"/>
</dbReference>
<evidence type="ECO:0000256" key="3">
    <source>
        <dbReference type="ARBA" id="ARBA00022475"/>
    </source>
</evidence>
<organism evidence="9 10">
    <name type="scientific">Enterocloster bolteae</name>
    <dbReference type="NCBI Taxonomy" id="208479"/>
    <lineage>
        <taxon>Bacteria</taxon>
        <taxon>Bacillati</taxon>
        <taxon>Bacillota</taxon>
        <taxon>Clostridia</taxon>
        <taxon>Lachnospirales</taxon>
        <taxon>Lachnospiraceae</taxon>
        <taxon>Enterocloster</taxon>
    </lineage>
</organism>
<feature type="transmembrane region" description="Helical" evidence="7">
    <location>
        <begin position="6"/>
        <end position="29"/>
    </location>
</feature>
<accession>A0A414B0L0</accession>
<comment type="subcellular location">
    <subcellularLocation>
        <location evidence="1">Cell membrane</location>
        <topology evidence="1">Multi-pass membrane protein</topology>
    </subcellularLocation>
</comment>
<dbReference type="AlphaFoldDB" id="A0A414B0L0"/>
<evidence type="ECO:0000313" key="10">
    <source>
        <dbReference type="Proteomes" id="UP000283975"/>
    </source>
</evidence>
<keyword evidence="5 7" id="KW-1133">Transmembrane helix</keyword>
<protein>
    <submittedName>
        <fullName evidence="9">DUF350 domain-containing protein</fullName>
    </submittedName>
</protein>
<reference evidence="10 11" key="1">
    <citation type="submission" date="2018-08" db="EMBL/GenBank/DDBJ databases">
        <title>A genome reference for cultivated species of the human gut microbiota.</title>
        <authorList>
            <person name="Zou Y."/>
            <person name="Xue W."/>
            <person name="Luo G."/>
        </authorList>
    </citation>
    <scope>NUCLEOTIDE SEQUENCE [LARGE SCALE GENOMIC DNA]</scope>
    <source>
        <strain evidence="8 11">AF14-18</strain>
        <strain evidence="9 10">AM35-14</strain>
    </source>
</reference>